<dbReference type="InterPro" id="IPR010559">
    <property type="entry name" value="Sig_transdc_His_kin_internal"/>
</dbReference>
<dbReference type="InterPro" id="IPR003660">
    <property type="entry name" value="HAMP_dom"/>
</dbReference>
<dbReference type="SUPFAM" id="SSF158472">
    <property type="entry name" value="HAMP domain-like"/>
    <property type="match status" value="1"/>
</dbReference>
<name>A0A6B8RH99_9BACL</name>
<dbReference type="PANTHER" id="PTHR34220:SF7">
    <property type="entry name" value="SENSOR HISTIDINE KINASE YPDA"/>
    <property type="match status" value="1"/>
</dbReference>
<feature type="domain" description="HAMP" evidence="7">
    <location>
        <begin position="318"/>
        <end position="371"/>
    </location>
</feature>
<dbReference type="PROSITE" id="PS50885">
    <property type="entry name" value="HAMP"/>
    <property type="match status" value="1"/>
</dbReference>
<evidence type="ECO:0000256" key="4">
    <source>
        <dbReference type="ARBA" id="ARBA00022679"/>
    </source>
</evidence>
<accession>A0A6B8RH99</accession>
<keyword evidence="2" id="KW-1003">Cell membrane</keyword>
<dbReference type="RefSeq" id="WP_155700119.1">
    <property type="nucleotide sequence ID" value="NZ_CP034235.1"/>
</dbReference>
<protein>
    <submittedName>
        <fullName evidence="8">HAMP domain-containing protein</fullName>
    </submittedName>
</protein>
<evidence type="ECO:0000256" key="2">
    <source>
        <dbReference type="ARBA" id="ARBA00022475"/>
    </source>
</evidence>
<keyword evidence="5 6" id="KW-0472">Membrane</keyword>
<dbReference type="Gene3D" id="3.30.565.10">
    <property type="entry name" value="Histidine kinase-like ATPase, C-terminal domain"/>
    <property type="match status" value="1"/>
</dbReference>
<dbReference type="KEGG" id="ppsc:EHS13_09510"/>
<dbReference type="SUPFAM" id="SSF55874">
    <property type="entry name" value="ATPase domain of HSP90 chaperone/DNA topoisomerase II/histidine kinase"/>
    <property type="match status" value="1"/>
</dbReference>
<evidence type="ECO:0000313" key="8">
    <source>
        <dbReference type="EMBL" id="QGQ95104.1"/>
    </source>
</evidence>
<dbReference type="InterPro" id="IPR050640">
    <property type="entry name" value="Bact_2-comp_sensor_kinase"/>
</dbReference>
<dbReference type="OrthoDB" id="370211at2"/>
<dbReference type="EMBL" id="CP034235">
    <property type="protein sequence ID" value="QGQ95104.1"/>
    <property type="molecule type" value="Genomic_DNA"/>
</dbReference>
<feature type="transmembrane region" description="Helical" evidence="6">
    <location>
        <begin position="12"/>
        <end position="33"/>
    </location>
</feature>
<dbReference type="GO" id="GO:0005886">
    <property type="term" value="C:plasma membrane"/>
    <property type="evidence" value="ECO:0007669"/>
    <property type="project" value="UniProtKB-SubCell"/>
</dbReference>
<organism evidence="8 9">
    <name type="scientific">Paenibacillus psychroresistens</name>
    <dbReference type="NCBI Taxonomy" id="1778678"/>
    <lineage>
        <taxon>Bacteria</taxon>
        <taxon>Bacillati</taxon>
        <taxon>Bacillota</taxon>
        <taxon>Bacilli</taxon>
        <taxon>Bacillales</taxon>
        <taxon>Paenibacillaceae</taxon>
        <taxon>Paenibacillus</taxon>
    </lineage>
</organism>
<dbReference type="GO" id="GO:0000155">
    <property type="term" value="F:phosphorelay sensor kinase activity"/>
    <property type="evidence" value="ECO:0007669"/>
    <property type="project" value="InterPro"/>
</dbReference>
<keyword evidence="6" id="KW-0812">Transmembrane</keyword>
<dbReference type="InterPro" id="IPR036890">
    <property type="entry name" value="HATPase_C_sf"/>
</dbReference>
<proteinExistence type="predicted"/>
<keyword evidence="3" id="KW-0597">Phosphoprotein</keyword>
<dbReference type="Pfam" id="PF06580">
    <property type="entry name" value="His_kinase"/>
    <property type="match status" value="1"/>
</dbReference>
<dbReference type="SMART" id="SM00304">
    <property type="entry name" value="HAMP"/>
    <property type="match status" value="1"/>
</dbReference>
<dbReference type="Gene3D" id="6.10.340.10">
    <property type="match status" value="1"/>
</dbReference>
<evidence type="ECO:0000259" key="7">
    <source>
        <dbReference type="PROSITE" id="PS50885"/>
    </source>
</evidence>
<keyword evidence="9" id="KW-1185">Reference proteome</keyword>
<dbReference type="Proteomes" id="UP000426246">
    <property type="component" value="Chromosome"/>
</dbReference>
<keyword evidence="4" id="KW-0808">Transferase</keyword>
<dbReference type="PANTHER" id="PTHR34220">
    <property type="entry name" value="SENSOR HISTIDINE KINASE YPDA"/>
    <property type="match status" value="1"/>
</dbReference>
<dbReference type="Pfam" id="PF00672">
    <property type="entry name" value="HAMP"/>
    <property type="match status" value="1"/>
</dbReference>
<gene>
    <name evidence="8" type="ORF">EHS13_09510</name>
</gene>
<feature type="transmembrane region" description="Helical" evidence="6">
    <location>
        <begin position="293"/>
        <end position="316"/>
    </location>
</feature>
<keyword evidence="6" id="KW-1133">Transmembrane helix</keyword>
<sequence length="596" mass="68369">MLKNTNFQKKMFIYYSTINIVIILLTTLGVYLYSYKNLETRAKENLLQLTIKTSEQADSFVSTMDNLALQLMSNKTIRDKLASFDAAQAVNHFDTDLEGAREIEDILSSINGPKSTAWRLSIYKPEGDYMGLGNVPTKPESIQKSIQSLPWLKKLSDLKGSKLLIDPQYDPWSDQRDFKLVSLIREIRYDNISYGIAEVQQPYSALEKIMNVSNMQQVSTLLIDQEGDIIYPQLELNTSIRSTMELLHPIIQDNKEGKTTLDKQVIVFKRSELTGWTTIYIQPSHILLYPARFILMMIPLVGLILLLLSLGVIYILSRSISKPLLQLHDSIKQVSLSNWQLNLPEPKTHNEIMLLNRSFNNMMIRLEESMNLLILSRSREAKAHFLALQSQMNPHFLYNMLAVINSAARENDHVKVSEICTQTSNILRYLTSGNNKEVTLHEEFAQMEAYIKLMKHRFERHFNFIMEVDPALYAIHVPKLILQPLVENCFNHAFKGRKPVWEITLMGGIADGFWNIEIIDNGNGFSKNVLDKIEEERKEFDAKLNKSELDNAHEIGGLGLINCYERLKILYENELVFEIVNLPQQGARITIGGPLL</sequence>
<evidence type="ECO:0000313" key="9">
    <source>
        <dbReference type="Proteomes" id="UP000426246"/>
    </source>
</evidence>
<comment type="subcellular location">
    <subcellularLocation>
        <location evidence="1">Cell membrane</location>
        <topology evidence="1">Multi-pass membrane protein</topology>
    </subcellularLocation>
</comment>
<evidence type="ECO:0000256" key="5">
    <source>
        <dbReference type="ARBA" id="ARBA00023136"/>
    </source>
</evidence>
<reference evidence="9" key="1">
    <citation type="submission" date="2018-11" db="EMBL/GenBank/DDBJ databases">
        <title>Complete genome sequence of Paenibacillus sp. ML311-T8.</title>
        <authorList>
            <person name="Nam Y.-D."/>
            <person name="Kang J."/>
            <person name="Chung W.-H."/>
            <person name="Park Y.S."/>
        </authorList>
    </citation>
    <scope>NUCLEOTIDE SEQUENCE [LARGE SCALE GENOMIC DNA]</scope>
    <source>
        <strain evidence="9">ML311-T8</strain>
    </source>
</reference>
<dbReference type="AlphaFoldDB" id="A0A6B8RH99"/>
<evidence type="ECO:0000256" key="1">
    <source>
        <dbReference type="ARBA" id="ARBA00004651"/>
    </source>
</evidence>
<evidence type="ECO:0000256" key="3">
    <source>
        <dbReference type="ARBA" id="ARBA00022553"/>
    </source>
</evidence>
<evidence type="ECO:0000256" key="6">
    <source>
        <dbReference type="SAM" id="Phobius"/>
    </source>
</evidence>